<name>A0A0R3UJF2_MESCO</name>
<dbReference type="AlphaFoldDB" id="A0A0R3UJF2"/>
<accession>A0A0R3UJF2</accession>
<keyword evidence="2" id="KW-1185">Reference proteome</keyword>
<evidence type="ECO:0000313" key="3">
    <source>
        <dbReference type="WBParaSite" id="MCU_004218-RA"/>
    </source>
</evidence>
<reference evidence="3" key="2">
    <citation type="submission" date="2019-11" db="UniProtKB">
        <authorList>
            <consortium name="WormBaseParasite"/>
        </authorList>
    </citation>
    <scope>IDENTIFICATION</scope>
</reference>
<dbReference type="Proteomes" id="UP000267029">
    <property type="component" value="Unassembled WGS sequence"/>
</dbReference>
<dbReference type="OrthoDB" id="10261947at2759"/>
<proteinExistence type="predicted"/>
<organism evidence="3">
    <name type="scientific">Mesocestoides corti</name>
    <name type="common">Flatworm</name>
    <dbReference type="NCBI Taxonomy" id="53468"/>
    <lineage>
        <taxon>Eukaryota</taxon>
        <taxon>Metazoa</taxon>
        <taxon>Spiralia</taxon>
        <taxon>Lophotrochozoa</taxon>
        <taxon>Platyhelminthes</taxon>
        <taxon>Cestoda</taxon>
        <taxon>Eucestoda</taxon>
        <taxon>Cyclophyllidea</taxon>
        <taxon>Mesocestoididae</taxon>
        <taxon>Mesocestoides</taxon>
    </lineage>
</organism>
<gene>
    <name evidence="1" type="ORF">MCOS_LOCUS7635</name>
</gene>
<dbReference type="EMBL" id="UXSR01005389">
    <property type="protein sequence ID" value="VDD81632.1"/>
    <property type="molecule type" value="Genomic_DNA"/>
</dbReference>
<sequence length="380" mass="41464">MEFGDSKLNPDAEEFTPTGMVEKLAAMELIYRLVSEAFDVNEEVAEQAFDKLSKVCSSVTFSEAPRYVGMSVVESSVCKSGNAVLGFRIIKRLQNSISETDGHILNSGVFDKTHELSLILINGGFLQKMANSSTRNGPEAGDTPVVNNHQILLVELLHLIVMCIPDVHNTEDGRVALPPLKPCIDLCILADAAFRIQMNLAKGVSSGNTSSQPSQTIPRVNAWHCLLDAFLSKLTQAIPYFNLLLQQSQDYLPTNTWVSTPGTSDRPLNDDSETLETVDVSPSILGSKMDKLLFRVKHMMVIDGGFPSTWLRSTALELLLSSASVYSASVSCMGGPNDWHEIDEPSCSDEDDVSIEGLTAADDPEVLNDFRNFLQSSGQS</sequence>
<evidence type="ECO:0000313" key="1">
    <source>
        <dbReference type="EMBL" id="VDD81632.1"/>
    </source>
</evidence>
<dbReference type="STRING" id="53468.A0A0R3UJF2"/>
<dbReference type="WBParaSite" id="MCU_004218-RA">
    <property type="protein sequence ID" value="MCU_004218-RA"/>
    <property type="gene ID" value="MCU_004218"/>
</dbReference>
<reference evidence="1 2" key="1">
    <citation type="submission" date="2018-10" db="EMBL/GenBank/DDBJ databases">
        <authorList>
            <consortium name="Pathogen Informatics"/>
        </authorList>
    </citation>
    <scope>NUCLEOTIDE SEQUENCE [LARGE SCALE GENOMIC DNA]</scope>
</reference>
<protein>
    <submittedName>
        <fullName evidence="3">Atx10homo_assoc domain-containing protein</fullName>
    </submittedName>
</protein>
<evidence type="ECO:0000313" key="2">
    <source>
        <dbReference type="Proteomes" id="UP000267029"/>
    </source>
</evidence>